<name>V5F506_9VIBR</name>
<protein>
    <submittedName>
        <fullName evidence="1">Uncharacterized protein</fullName>
    </submittedName>
</protein>
<accession>V5F506</accession>
<evidence type="ECO:0000313" key="2">
    <source>
        <dbReference type="Proteomes" id="UP000017800"/>
    </source>
</evidence>
<dbReference type="EMBL" id="BAUJ01000047">
    <property type="protein sequence ID" value="GAD90539.1"/>
    <property type="molecule type" value="Genomic_DNA"/>
</dbReference>
<sequence>MDLSMYKTMSVMLLFPTSIMAGEVDNYYAWGKTIKNSEAVFNDYLNQHIESSLQQLSNKQQSLTCEQVALVVMKDLGATRYPLKHRGALNTDMELWAQQSELVDRQPDDNTSLDEYAQHSIYSPVMRTAGVKTDLDHVVNVAGVYFGTDKISHFLGSGYEYYARYLKAIQKDSQEFSQAKSIIWATKMEGGLLGIKVVGVYSYADLEANYQGFEMARDLCRLQHIENAGGWSFSQPVDMRKYVNPNWDESFYLSTYSDSRAKKVKQNMQLHEGVCENRQQLWVKQQRQFYLQWESGYPPFDQETLNSSFSTYLLTLAQHYAHQESYENDSSLKAHLKTLSLTMEEFNYFIREAKVPQQQGFSLQELCS</sequence>
<dbReference type="Proteomes" id="UP000017800">
    <property type="component" value="Unassembled WGS sequence"/>
</dbReference>
<dbReference type="AlphaFoldDB" id="V5F506"/>
<reference evidence="1 2" key="2">
    <citation type="submission" date="2013-11" db="EMBL/GenBank/DDBJ databases">
        <title>Whole genome shotgun sequence of Vibrio halioticoli NBRC 102217.</title>
        <authorList>
            <person name="Isaki S."/>
            <person name="Kimura A."/>
            <person name="Ohji S."/>
            <person name="Hosoyama A."/>
            <person name="Fujita N."/>
            <person name="Hashimoto M."/>
            <person name="Hosoyama Y."/>
            <person name="Yamazoe A."/>
        </authorList>
    </citation>
    <scope>NUCLEOTIDE SEQUENCE [LARGE SCALE GENOMIC DNA]</scope>
    <source>
        <strain evidence="1 2">NBRC 102217</strain>
    </source>
</reference>
<proteinExistence type="predicted"/>
<keyword evidence="2" id="KW-1185">Reference proteome</keyword>
<comment type="caution">
    <text evidence="1">The sequence shown here is derived from an EMBL/GenBank/DDBJ whole genome shotgun (WGS) entry which is preliminary data.</text>
</comment>
<gene>
    <name evidence="1" type="ORF">VHA01S_047_00080</name>
</gene>
<evidence type="ECO:0000313" key="1">
    <source>
        <dbReference type="EMBL" id="GAD90539.1"/>
    </source>
</evidence>
<reference evidence="1 2" key="1">
    <citation type="submission" date="2013-10" db="EMBL/GenBank/DDBJ databases">
        <authorList>
            <person name="Ichikawa N."/>
            <person name="Kimura A."/>
            <person name="Ohji S."/>
            <person name="Hosoyama A."/>
            <person name="Fujita N."/>
        </authorList>
    </citation>
    <scope>NUCLEOTIDE SEQUENCE [LARGE SCALE GENOMIC DNA]</scope>
    <source>
        <strain evidence="1 2">NBRC 102217</strain>
    </source>
</reference>
<dbReference type="eggNOG" id="ENOG5030SQX">
    <property type="taxonomic scope" value="Bacteria"/>
</dbReference>
<organism evidence="1 2">
    <name type="scientific">Vibrio halioticoli NBRC 102217</name>
    <dbReference type="NCBI Taxonomy" id="1219072"/>
    <lineage>
        <taxon>Bacteria</taxon>
        <taxon>Pseudomonadati</taxon>
        <taxon>Pseudomonadota</taxon>
        <taxon>Gammaproteobacteria</taxon>
        <taxon>Vibrionales</taxon>
        <taxon>Vibrionaceae</taxon>
        <taxon>Vibrio</taxon>
    </lineage>
</organism>